<name>A0ABX8ZY64_9SPHN</name>
<evidence type="ECO:0000313" key="2">
    <source>
        <dbReference type="EMBL" id="QZD93938.1"/>
    </source>
</evidence>
<dbReference type="EMBL" id="CP081294">
    <property type="protein sequence ID" value="QZD93938.1"/>
    <property type="molecule type" value="Genomic_DNA"/>
</dbReference>
<evidence type="ECO:0000313" key="3">
    <source>
        <dbReference type="Proteomes" id="UP000824321"/>
    </source>
</evidence>
<sequence>MRCSALGSVTHDALNDISLGGCMLTGIETTLPTGTPVDIRLLKGVEVAGIVRWNAPGKIGVEFRDPLSKAALMYFTLDDMPAGNPVALDHFGRRLPPLSRLRGPA</sequence>
<dbReference type="SUPFAM" id="SSF141371">
    <property type="entry name" value="PilZ domain-like"/>
    <property type="match status" value="1"/>
</dbReference>
<protein>
    <submittedName>
        <fullName evidence="2">PilZ domain-containing protein</fullName>
    </submittedName>
</protein>
<accession>A0ABX8ZY64</accession>
<dbReference type="Pfam" id="PF07238">
    <property type="entry name" value="PilZ"/>
    <property type="match status" value="1"/>
</dbReference>
<feature type="domain" description="PilZ" evidence="1">
    <location>
        <begin position="11"/>
        <end position="70"/>
    </location>
</feature>
<evidence type="ECO:0000259" key="1">
    <source>
        <dbReference type="Pfam" id="PF07238"/>
    </source>
</evidence>
<dbReference type="Proteomes" id="UP000824321">
    <property type="component" value="Chromosome"/>
</dbReference>
<proteinExistence type="predicted"/>
<dbReference type="InterPro" id="IPR009875">
    <property type="entry name" value="PilZ_domain"/>
</dbReference>
<organism evidence="2 3">
    <name type="scientific">Qipengyuania gelatinilytica</name>
    <dbReference type="NCBI Taxonomy" id="2867231"/>
    <lineage>
        <taxon>Bacteria</taxon>
        <taxon>Pseudomonadati</taxon>
        <taxon>Pseudomonadota</taxon>
        <taxon>Alphaproteobacteria</taxon>
        <taxon>Sphingomonadales</taxon>
        <taxon>Erythrobacteraceae</taxon>
        <taxon>Qipengyuania</taxon>
    </lineage>
</organism>
<gene>
    <name evidence="2" type="ORF">K3136_07375</name>
</gene>
<reference evidence="2 3" key="1">
    <citation type="submission" date="2021-08" db="EMBL/GenBank/DDBJ databases">
        <title>Comparative Genomics Analysis of the Genus Qipengyuania Reveals Extensive Genetic Diversity and Metabolic Versatility, Including the Description of Fifteen Novel Species.</title>
        <authorList>
            <person name="Liu Y."/>
        </authorList>
    </citation>
    <scope>NUCLEOTIDE SEQUENCE [LARGE SCALE GENOMIC DNA]</scope>
    <source>
        <strain evidence="2 3">1NDH1</strain>
    </source>
</reference>
<keyword evidence="3" id="KW-1185">Reference proteome</keyword>